<dbReference type="InterPro" id="IPR001382">
    <property type="entry name" value="Glyco_hydro_47"/>
</dbReference>
<dbReference type="EMBL" id="CAUJNA010001213">
    <property type="protein sequence ID" value="CAJ1385236.1"/>
    <property type="molecule type" value="Genomic_DNA"/>
</dbReference>
<dbReference type="Gene3D" id="1.50.10.10">
    <property type="match status" value="1"/>
</dbReference>
<feature type="region of interest" description="Disordered" evidence="7">
    <location>
        <begin position="249"/>
        <end position="268"/>
    </location>
</feature>
<dbReference type="InterPro" id="IPR012341">
    <property type="entry name" value="6hp_glycosidase-like_sf"/>
</dbReference>
<keyword evidence="6" id="KW-0326">Glycosidase</keyword>
<sequence length="440" mass="48936">MAAKKSSAEAKPEEGWETVASKDARSRDDAPAQFMALLWLLLFWQCHGWQTPAEVAQLWDPQTLASFSTAQLSAFGSLARGECPLLSRAVRCTATRRKSAPAPKEPSGEKASRVPWKRLAYAYLKEEASLASRQARSMVRHVWRNYERLGFGKDELKPVSGRAVDSWGGVGQMLVDSLDTLWLTGLREEFHRAADWVEESLDFNKDLNVNYFETSIRHLGGLLSAYVFSQRSGLLRKAADLATRLAHAFPSDGPKAPERPSASPPSASQFRRWLNSAKHFLQQVFAEEEPLSELGTYDAEVETEVEDLSQQLAEKEKTKEVTLPLSDVNLQSGQATDLAGFLSLADEIYVPVEWKMLALLTSNCEHARQQDQVLQVLNASANLERGLVAILLQKNGDVYAVPDNRISLGSRGDSFYEYLLKDNLFLGAHANPLAQSLWVA</sequence>
<evidence type="ECO:0000256" key="5">
    <source>
        <dbReference type="ARBA" id="ARBA00023157"/>
    </source>
</evidence>
<dbReference type="PANTHER" id="PTHR11742">
    <property type="entry name" value="MANNOSYL-OLIGOSACCHARIDE ALPHA-1,2-MANNOSIDASE-RELATED"/>
    <property type="match status" value="1"/>
</dbReference>
<evidence type="ECO:0000256" key="4">
    <source>
        <dbReference type="ARBA" id="ARBA00022801"/>
    </source>
</evidence>
<dbReference type="GO" id="GO:0004571">
    <property type="term" value="F:mannosyl-oligosaccharide 1,2-alpha-mannosidase activity"/>
    <property type="evidence" value="ECO:0007669"/>
    <property type="project" value="UniProtKB-EC"/>
</dbReference>
<evidence type="ECO:0000256" key="2">
    <source>
        <dbReference type="ARBA" id="ARBA00004922"/>
    </source>
</evidence>
<evidence type="ECO:0000313" key="8">
    <source>
        <dbReference type="EMBL" id="CAJ1385236.1"/>
    </source>
</evidence>
<comment type="cofactor">
    <cofactor evidence="1">
        <name>Ca(2+)</name>
        <dbReference type="ChEBI" id="CHEBI:29108"/>
    </cofactor>
</comment>
<comment type="caution">
    <text evidence="8">The sequence shown here is derived from an EMBL/GenBank/DDBJ whole genome shotgun (WGS) entry which is preliminary data.</text>
</comment>
<dbReference type="SUPFAM" id="SSF48225">
    <property type="entry name" value="Seven-hairpin glycosidases"/>
    <property type="match status" value="2"/>
</dbReference>
<keyword evidence="4 6" id="KW-0378">Hydrolase</keyword>
<evidence type="ECO:0000256" key="6">
    <source>
        <dbReference type="RuleBase" id="RU361193"/>
    </source>
</evidence>
<keyword evidence="5" id="KW-1015">Disulfide bond</keyword>
<proteinExistence type="inferred from homology"/>
<accession>A0AA36ICM6</accession>
<evidence type="ECO:0000313" key="9">
    <source>
        <dbReference type="Proteomes" id="UP001178507"/>
    </source>
</evidence>
<dbReference type="EC" id="3.2.1.-" evidence="6"/>
<evidence type="ECO:0000256" key="3">
    <source>
        <dbReference type="ARBA" id="ARBA00007658"/>
    </source>
</evidence>
<evidence type="ECO:0000256" key="1">
    <source>
        <dbReference type="ARBA" id="ARBA00001913"/>
    </source>
</evidence>
<dbReference type="PANTHER" id="PTHR11742:SF6">
    <property type="entry name" value="MANNOSYL-OLIGOSACCHARIDE ALPHA-1,2-MANNOSIDASE IA-RELATED"/>
    <property type="match status" value="1"/>
</dbReference>
<dbReference type="InterPro" id="IPR050749">
    <property type="entry name" value="Glycosyl_Hydrolase_47"/>
</dbReference>
<name>A0AA36ICM6_9DINO</name>
<dbReference type="GO" id="GO:0005509">
    <property type="term" value="F:calcium ion binding"/>
    <property type="evidence" value="ECO:0007669"/>
    <property type="project" value="InterPro"/>
</dbReference>
<dbReference type="Proteomes" id="UP001178507">
    <property type="component" value="Unassembled WGS sequence"/>
</dbReference>
<organism evidence="8 9">
    <name type="scientific">Effrenium voratum</name>
    <dbReference type="NCBI Taxonomy" id="2562239"/>
    <lineage>
        <taxon>Eukaryota</taxon>
        <taxon>Sar</taxon>
        <taxon>Alveolata</taxon>
        <taxon>Dinophyceae</taxon>
        <taxon>Suessiales</taxon>
        <taxon>Symbiodiniaceae</taxon>
        <taxon>Effrenium</taxon>
    </lineage>
</organism>
<gene>
    <name evidence="8" type="ORF">EVOR1521_LOCUS11879</name>
</gene>
<comment type="similarity">
    <text evidence="3 6">Belongs to the glycosyl hydrolase 47 family.</text>
</comment>
<dbReference type="PRINTS" id="PR00747">
    <property type="entry name" value="GLYHDRLASE47"/>
</dbReference>
<dbReference type="InterPro" id="IPR036026">
    <property type="entry name" value="Seven-hairpin_glycosidases"/>
</dbReference>
<dbReference type="Pfam" id="PF01532">
    <property type="entry name" value="Glyco_hydro_47"/>
    <property type="match status" value="2"/>
</dbReference>
<reference evidence="8" key="1">
    <citation type="submission" date="2023-08" db="EMBL/GenBank/DDBJ databases">
        <authorList>
            <person name="Chen Y."/>
            <person name="Shah S."/>
            <person name="Dougan E. K."/>
            <person name="Thang M."/>
            <person name="Chan C."/>
        </authorList>
    </citation>
    <scope>NUCLEOTIDE SEQUENCE</scope>
</reference>
<dbReference type="GO" id="GO:0005783">
    <property type="term" value="C:endoplasmic reticulum"/>
    <property type="evidence" value="ECO:0007669"/>
    <property type="project" value="TreeGrafter"/>
</dbReference>
<keyword evidence="9" id="KW-1185">Reference proteome</keyword>
<protein>
    <recommendedName>
        <fullName evidence="6">alpha-1,2-Mannosidase</fullName>
        <ecNumber evidence="6">3.2.1.-</ecNumber>
    </recommendedName>
</protein>
<dbReference type="GO" id="GO:0016020">
    <property type="term" value="C:membrane"/>
    <property type="evidence" value="ECO:0007669"/>
    <property type="project" value="InterPro"/>
</dbReference>
<evidence type="ECO:0000256" key="7">
    <source>
        <dbReference type="SAM" id="MobiDB-lite"/>
    </source>
</evidence>
<comment type="pathway">
    <text evidence="2">Protein modification; protein glycosylation.</text>
</comment>
<feature type="region of interest" description="Disordered" evidence="7">
    <location>
        <begin position="1"/>
        <end position="24"/>
    </location>
</feature>
<dbReference type="GO" id="GO:0005975">
    <property type="term" value="P:carbohydrate metabolic process"/>
    <property type="evidence" value="ECO:0007669"/>
    <property type="project" value="InterPro"/>
</dbReference>
<feature type="compositionally biased region" description="Low complexity" evidence="7">
    <location>
        <begin position="259"/>
        <end position="268"/>
    </location>
</feature>
<dbReference type="AlphaFoldDB" id="A0AA36ICM6"/>